<dbReference type="InterPro" id="IPR027016">
    <property type="entry name" value="UCP029811"/>
</dbReference>
<evidence type="ECO:0000259" key="2">
    <source>
        <dbReference type="SMART" id="SM00867"/>
    </source>
</evidence>
<dbReference type="AlphaFoldDB" id="A0A2S4HI39"/>
<dbReference type="RefSeq" id="WP_103683424.1">
    <property type="nucleotide sequence ID" value="NZ_PQGG01000012.1"/>
</dbReference>
<dbReference type="InterPro" id="IPR007372">
    <property type="entry name" value="Lipid/polyisoprenoid-bd_YceI"/>
</dbReference>
<evidence type="ECO:0000313" key="4">
    <source>
        <dbReference type="Proteomes" id="UP000237222"/>
    </source>
</evidence>
<evidence type="ECO:0000256" key="1">
    <source>
        <dbReference type="SAM" id="SignalP"/>
    </source>
</evidence>
<dbReference type="EMBL" id="PQGG01000012">
    <property type="protein sequence ID" value="POP53664.1"/>
    <property type="molecule type" value="Genomic_DNA"/>
</dbReference>
<keyword evidence="1" id="KW-0732">Signal</keyword>
<dbReference type="SUPFAM" id="SSF101874">
    <property type="entry name" value="YceI-like"/>
    <property type="match status" value="1"/>
</dbReference>
<reference evidence="3 4" key="1">
    <citation type="submission" date="2018-01" db="EMBL/GenBank/DDBJ databases">
        <authorList>
            <person name="Yu X.-D."/>
        </authorList>
    </citation>
    <scope>NUCLEOTIDE SEQUENCE [LARGE SCALE GENOMIC DNA]</scope>
    <source>
        <strain evidence="3 4">ZX-21</strain>
    </source>
</reference>
<dbReference type="PIRSF" id="PIRSF029811">
    <property type="entry name" value="UCP029811"/>
    <property type="match status" value="1"/>
</dbReference>
<evidence type="ECO:0000313" key="3">
    <source>
        <dbReference type="EMBL" id="POP53664.1"/>
    </source>
</evidence>
<feature type="domain" description="Lipid/polyisoprenoid-binding YceI-like" evidence="2">
    <location>
        <begin position="19"/>
        <end position="189"/>
    </location>
</feature>
<feature type="signal peptide" evidence="1">
    <location>
        <begin position="1"/>
        <end position="19"/>
    </location>
</feature>
<dbReference type="SMART" id="SM00867">
    <property type="entry name" value="YceI"/>
    <property type="match status" value="1"/>
</dbReference>
<comment type="caution">
    <text evidence="3">The sequence shown here is derived from an EMBL/GenBank/DDBJ whole genome shotgun (WGS) entry which is preliminary data.</text>
</comment>
<sequence length="189" mass="20406">MKKLVYALVLSLPLGGLNALELDKESSVMNFVTVKNDTVAELMSFTSLTGSIDEKSGKAVLNIDLSSVASGIDIRNERMREHLFEIDKFARAVYSTELDMKALNELAIGEQKSVALKGELELHGKSAEVKFDVTVTKRKDGAFHAVTNSPAFVSANSFELAPGIAKLRSLAGLASIDLVVPVTFSVVFK</sequence>
<organism evidence="3 4">
    <name type="scientific">Zhongshania marina</name>
    <dbReference type="NCBI Taxonomy" id="2304603"/>
    <lineage>
        <taxon>Bacteria</taxon>
        <taxon>Pseudomonadati</taxon>
        <taxon>Pseudomonadota</taxon>
        <taxon>Gammaproteobacteria</taxon>
        <taxon>Cellvibrionales</taxon>
        <taxon>Spongiibacteraceae</taxon>
        <taxon>Zhongshania</taxon>
    </lineage>
</organism>
<feature type="chain" id="PRO_5015635245" evidence="1">
    <location>
        <begin position="20"/>
        <end position="189"/>
    </location>
</feature>
<protein>
    <submittedName>
        <fullName evidence="3">YceI family protein</fullName>
    </submittedName>
</protein>
<dbReference type="PANTHER" id="PTHR34406">
    <property type="entry name" value="PROTEIN YCEI"/>
    <property type="match status" value="1"/>
</dbReference>
<name>A0A2S4HI39_9GAMM</name>
<gene>
    <name evidence="3" type="ORF">C0068_05170</name>
</gene>
<proteinExistence type="predicted"/>
<dbReference type="OrthoDB" id="9793816at2"/>
<dbReference type="InterPro" id="IPR036761">
    <property type="entry name" value="TTHA0802/YceI-like_sf"/>
</dbReference>
<dbReference type="PANTHER" id="PTHR34406:SF1">
    <property type="entry name" value="PROTEIN YCEI"/>
    <property type="match status" value="1"/>
</dbReference>
<dbReference type="Gene3D" id="2.40.128.110">
    <property type="entry name" value="Lipid/polyisoprenoid-binding, YceI-like"/>
    <property type="match status" value="1"/>
</dbReference>
<dbReference type="Proteomes" id="UP000237222">
    <property type="component" value="Unassembled WGS sequence"/>
</dbReference>
<dbReference type="Pfam" id="PF04264">
    <property type="entry name" value="YceI"/>
    <property type="match status" value="1"/>
</dbReference>
<accession>A0A2S4HI39</accession>